<feature type="domain" description="G" evidence="2">
    <location>
        <begin position="2"/>
        <end position="128"/>
    </location>
</feature>
<dbReference type="Pfam" id="PF01926">
    <property type="entry name" value="MMR_HSR1"/>
    <property type="match status" value="1"/>
</dbReference>
<evidence type="ECO:0000256" key="1">
    <source>
        <dbReference type="SAM" id="Coils"/>
    </source>
</evidence>
<sequence length="551" mass="62877">MLVVGETGSGKSTFINLLENYYHSGDPDHLKVAIPTKYLRSTEQYSHSEDNVKDTASSKTSLCSSYKFGNSEFIDTPGISDTRGIDKDNENIIQILEYAANTESLNGMILVINGTNSRLTINMKNVITRLYGNLPNDMKDNILVVLTNCWEYNCNFDVSHLPFTPQQVYYMNNSIFSGDPRKWKNDPFVKNTLTKEFERSKNVVHDIVSFSNMLNPISTKSFKDILKLRFIIKKELHEARLNIVKLQKIQDEMIIAENMIEKYGAEAKKNEDFVQKKKITTTVCVSVDHLNTLCENCSEVCHEKCSLEEISTKGDNAFIYCTAMGGNSLNYITGNAFCTVCTGKCHYSHHYHARKKFVKKQQIIEEIFEEMKSKYEENLKQKKETIGELNAQEERKILMNLAIKDYIKTVVAKCKELKKICSGFNFAVELQTMIDLLEMEKQSLSSHETINTANELINSIKAISDSLSQKKEPIHEGTKEIQKLNVYSSNVHKLSKFAEKGIVVSLFKQKNLPEKTPKISKSNFSSDRLHQLYQFTTKGVFSLVPHLKSNK</sequence>
<accession>A0A6B2L0W1</accession>
<dbReference type="CDD" id="cd00882">
    <property type="entry name" value="Ras_like_GTPase"/>
    <property type="match status" value="1"/>
</dbReference>
<dbReference type="AlphaFoldDB" id="A0A6B2L0W1"/>
<evidence type="ECO:0000313" key="3">
    <source>
        <dbReference type="EMBL" id="NDV30643.1"/>
    </source>
</evidence>
<dbReference type="PROSITE" id="PS00675">
    <property type="entry name" value="SIGMA54_INTERACT_1"/>
    <property type="match status" value="1"/>
</dbReference>
<keyword evidence="1" id="KW-0175">Coiled coil</keyword>
<evidence type="ECO:0000259" key="2">
    <source>
        <dbReference type="Pfam" id="PF01926"/>
    </source>
</evidence>
<dbReference type="EMBL" id="GIBP01001674">
    <property type="protein sequence ID" value="NDV30643.1"/>
    <property type="molecule type" value="Transcribed_RNA"/>
</dbReference>
<dbReference type="PANTHER" id="PTHR32046:SF12">
    <property type="entry name" value="AIG1-TYPE G DOMAIN-CONTAINING PROTEIN"/>
    <property type="match status" value="1"/>
</dbReference>
<name>A0A6B2L0W1_9EUKA</name>
<protein>
    <recommendedName>
        <fullName evidence="2">G domain-containing protein</fullName>
    </recommendedName>
</protein>
<dbReference type="Gene3D" id="3.40.50.300">
    <property type="entry name" value="P-loop containing nucleotide triphosphate hydrolases"/>
    <property type="match status" value="1"/>
</dbReference>
<dbReference type="GO" id="GO:0005525">
    <property type="term" value="F:GTP binding"/>
    <property type="evidence" value="ECO:0007669"/>
    <property type="project" value="InterPro"/>
</dbReference>
<dbReference type="InterPro" id="IPR006073">
    <property type="entry name" value="GTP-bd"/>
</dbReference>
<dbReference type="SUPFAM" id="SSF52540">
    <property type="entry name" value="P-loop containing nucleoside triphosphate hydrolases"/>
    <property type="match status" value="1"/>
</dbReference>
<dbReference type="InterPro" id="IPR025662">
    <property type="entry name" value="Sigma_54_int_dom_ATP-bd_1"/>
</dbReference>
<dbReference type="PANTHER" id="PTHR32046">
    <property type="entry name" value="G DOMAIN-CONTAINING PROTEIN"/>
    <property type="match status" value="1"/>
</dbReference>
<organism evidence="3">
    <name type="scientific">Arcella intermedia</name>
    <dbReference type="NCBI Taxonomy" id="1963864"/>
    <lineage>
        <taxon>Eukaryota</taxon>
        <taxon>Amoebozoa</taxon>
        <taxon>Tubulinea</taxon>
        <taxon>Elardia</taxon>
        <taxon>Arcellinida</taxon>
        <taxon>Sphaerothecina</taxon>
        <taxon>Arcellidae</taxon>
        <taxon>Arcella</taxon>
    </lineage>
</organism>
<feature type="coiled-coil region" evidence="1">
    <location>
        <begin position="365"/>
        <end position="392"/>
    </location>
</feature>
<proteinExistence type="predicted"/>
<dbReference type="InterPro" id="IPR027417">
    <property type="entry name" value="P-loop_NTPase"/>
</dbReference>
<reference evidence="3" key="1">
    <citation type="journal article" date="2020" name="J. Eukaryot. Microbiol.">
        <title>De novo Sequencing, Assembly and Annotation of the Transcriptome for the Free-Living Testate Amoeba Arcella intermedia.</title>
        <authorList>
            <person name="Ribeiro G.M."/>
            <person name="Porfirio-Sousa A.L."/>
            <person name="Maurer-Alcala X.X."/>
            <person name="Katz L.A."/>
            <person name="Lahr D.J.G."/>
        </authorList>
    </citation>
    <scope>NUCLEOTIDE SEQUENCE</scope>
</reference>